<dbReference type="SUPFAM" id="SSF143597">
    <property type="entry name" value="YojJ-like"/>
    <property type="match status" value="1"/>
</dbReference>
<dbReference type="SUPFAM" id="SSF48452">
    <property type="entry name" value="TPR-like"/>
    <property type="match status" value="1"/>
</dbReference>
<accession>A0A1R0XZQ1</accession>
<comment type="caution">
    <text evidence="2">The sequence shown here is derived from an EMBL/GenBank/DDBJ whole genome shotgun (WGS) entry which is preliminary data.</text>
</comment>
<dbReference type="Gene3D" id="3.40.1700.10">
    <property type="entry name" value="DNA integrity scanning protein, DisA, N-terminal domain"/>
    <property type="match status" value="1"/>
</dbReference>
<dbReference type="Pfam" id="PF21750">
    <property type="entry name" value="DACNH"/>
    <property type="match status" value="1"/>
</dbReference>
<dbReference type="InterPro" id="IPR036888">
    <property type="entry name" value="DNA_integrity_DisA_N_sf"/>
</dbReference>
<dbReference type="RefSeq" id="WP_076119594.1">
    <property type="nucleotide sequence ID" value="NZ_MPTC01000010.1"/>
</dbReference>
<evidence type="ECO:0000313" key="3">
    <source>
        <dbReference type="Proteomes" id="UP000187439"/>
    </source>
</evidence>
<proteinExistence type="predicted"/>
<dbReference type="InterPro" id="IPR048555">
    <property type="entry name" value="DACNH"/>
</dbReference>
<name>A0A1R0XZQ1_9BACL</name>
<gene>
    <name evidence="2" type="ORF">BSK52_13970</name>
</gene>
<evidence type="ECO:0000259" key="1">
    <source>
        <dbReference type="PROSITE" id="PS51794"/>
    </source>
</evidence>
<feature type="domain" description="DAC" evidence="1">
    <location>
        <begin position="417"/>
        <end position="578"/>
    </location>
</feature>
<protein>
    <recommendedName>
        <fullName evidence="1">DAC domain-containing protein</fullName>
    </recommendedName>
</protein>
<dbReference type="Proteomes" id="UP000187439">
    <property type="component" value="Unassembled WGS sequence"/>
</dbReference>
<evidence type="ECO:0000313" key="2">
    <source>
        <dbReference type="EMBL" id="OMD40477.1"/>
    </source>
</evidence>
<sequence length="855" mass="98282">MSLKLIENIHKVVYPQLEEMVRKLDERLELKLYAIVMKEDHSCLATSRIKRVLTRQRGEETEVKLENLKDPKDALSKLGLPGLQWDGSVEHLDRYIRMRVSDHSTSAEIASAKSLVVSTGESSTDRVDLTVTQVHTTTSILYPNRLNLVLKGEKFELIYILAIDYASLQVSQMFYEMPQISFLRMTLDYYFSDYYKEDKDNRINEELESKYKENVSGFLQRMARMFMGKIQQCINDDGGEGAQAFSGVEREMNQQYYINMLMEKIEGIATKTYEGESPFGCMLLMSPKLLNDRTGLVKYAIQFEGENGISLDDGRRIRKLLEMTNNENDLFLIADEHIIYGIGEVDWSLLGTDSVFKLEFKGLSRYDLMLIRMKEEEPTDKRVESDEDKKIFKMTTNLCIVSDKLLGVSFKNPEIGQERFDLDLFKRITLATFKDTTVLGENLDKLEKMIKEATKQQSGTMVVITEPDTAKDEIRRLKKQSTPILKTQLNPMFIKHLTAIDGALYCDTDANCHAIGVILDGLSQEHLGDASRGARFNSAYKYLEKLKIDKAPCVIAIISEDGMVNLIPEPITERTVRQIVKEYVDYIKETEKGKTTENKVKAYEERLQQARGAVEIDDDYLYHLGDAWFEHEDYFKSAEYYHGGIKLSNQLNIDYRRKLISANYKCILELEGKERIPVLENMLDTSNYIIDYGGTELTHEDYNRRGIAQYTLGIYCEDFKKKDGYYKRALEDYTQSIVLKTSRKWVLYSNRGGLNYSMERYEDALDDFISAELEKSSDNHLTSIMKTAGKSSELLIHAITRYSERKGDDWEESKLGKQLMELGEQWSTAHPEVAAAIEELKGDNSPPKDPSIEGE</sequence>
<dbReference type="InterPro" id="IPR003390">
    <property type="entry name" value="DNA_integrity_scan_DisA_N"/>
</dbReference>
<dbReference type="Gene3D" id="1.25.40.10">
    <property type="entry name" value="Tetratricopeptide repeat domain"/>
    <property type="match status" value="1"/>
</dbReference>
<organism evidence="2 3">
    <name type="scientific">Paenibacillus odorifer</name>
    <dbReference type="NCBI Taxonomy" id="189426"/>
    <lineage>
        <taxon>Bacteria</taxon>
        <taxon>Bacillati</taxon>
        <taxon>Bacillota</taxon>
        <taxon>Bacilli</taxon>
        <taxon>Bacillales</taxon>
        <taxon>Paenibacillaceae</taxon>
        <taxon>Paenibacillus</taxon>
    </lineage>
</organism>
<dbReference type="InterPro" id="IPR011990">
    <property type="entry name" value="TPR-like_helical_dom_sf"/>
</dbReference>
<dbReference type="AlphaFoldDB" id="A0A1R0XZQ1"/>
<reference evidence="2 3" key="1">
    <citation type="submission" date="2016-10" db="EMBL/GenBank/DDBJ databases">
        <title>Paenibacillus species isolates.</title>
        <authorList>
            <person name="Beno S.M."/>
        </authorList>
    </citation>
    <scope>NUCLEOTIDE SEQUENCE [LARGE SCALE GENOMIC DNA]</scope>
    <source>
        <strain evidence="2 3">FSL H7-0710</strain>
    </source>
</reference>
<dbReference type="PROSITE" id="PS51794">
    <property type="entry name" value="DAC"/>
    <property type="match status" value="1"/>
</dbReference>
<dbReference type="EMBL" id="MPTC01000010">
    <property type="protein sequence ID" value="OMD40477.1"/>
    <property type="molecule type" value="Genomic_DNA"/>
</dbReference>
<dbReference type="Pfam" id="PF02457">
    <property type="entry name" value="DAC"/>
    <property type="match status" value="1"/>
</dbReference>
<dbReference type="OrthoDB" id="5569081at2"/>